<dbReference type="InterPro" id="IPR046909">
    <property type="entry name" value="cREC_REC"/>
</dbReference>
<dbReference type="OrthoDB" id="5124760at2"/>
<dbReference type="RefSeq" id="WP_012801186.1">
    <property type="nucleotide sequence ID" value="NC_013166.1"/>
</dbReference>
<name>C7RBN0_KANKD</name>
<keyword evidence="3" id="KW-1185">Reference proteome</keyword>
<dbReference type="eggNOG" id="ENOG5032TAJ">
    <property type="taxonomic scope" value="Bacteria"/>
</dbReference>
<dbReference type="HOGENOM" id="CLU_166822_0_0_6"/>
<evidence type="ECO:0000313" key="3">
    <source>
        <dbReference type="Proteomes" id="UP000001231"/>
    </source>
</evidence>
<evidence type="ECO:0000313" key="2">
    <source>
        <dbReference type="EMBL" id="ACV26672.1"/>
    </source>
</evidence>
<reference evidence="2 3" key="1">
    <citation type="journal article" date="2009" name="Stand. Genomic Sci.">
        <title>Complete genome sequence of Kangiella koreensis type strain (SW-125).</title>
        <authorList>
            <person name="Han C."/>
            <person name="Sikorski J."/>
            <person name="Lapidus A."/>
            <person name="Nolan M."/>
            <person name="Glavina Del Rio T."/>
            <person name="Tice H."/>
            <person name="Cheng J.F."/>
            <person name="Lucas S."/>
            <person name="Chen F."/>
            <person name="Copeland A."/>
            <person name="Ivanova N."/>
            <person name="Mavromatis K."/>
            <person name="Ovchinnikova G."/>
            <person name="Pati A."/>
            <person name="Bruce D."/>
            <person name="Goodwin L."/>
            <person name="Pitluck S."/>
            <person name="Chen A."/>
            <person name="Palaniappan K."/>
            <person name="Land M."/>
            <person name="Hauser L."/>
            <person name="Chang Y.J."/>
            <person name="Jeffries C.D."/>
            <person name="Chain P."/>
            <person name="Saunders E."/>
            <person name="Brettin T."/>
            <person name="Goker M."/>
            <person name="Tindall B.J."/>
            <person name="Bristow J."/>
            <person name="Eisen J.A."/>
            <person name="Markowitz V."/>
            <person name="Hugenholtz P."/>
            <person name="Kyrpides N.C."/>
            <person name="Klenk H.P."/>
            <person name="Detter J.C."/>
        </authorList>
    </citation>
    <scope>NUCLEOTIDE SEQUENCE [LARGE SCALE GENOMIC DNA]</scope>
    <source>
        <strain evidence="3">DSM 16069 / KCTC 12182 / SW-125</strain>
    </source>
</reference>
<dbReference type="KEGG" id="kko:Kkor_1253"/>
<feature type="domain" description="Cyclic-phosphate processing Receiver" evidence="1">
    <location>
        <begin position="1"/>
        <end position="88"/>
    </location>
</feature>
<proteinExistence type="predicted"/>
<dbReference type="AlphaFoldDB" id="C7RBN0"/>
<dbReference type="Pfam" id="PF20274">
    <property type="entry name" value="cREC_REC"/>
    <property type="match status" value="1"/>
</dbReference>
<protein>
    <recommendedName>
        <fullName evidence="1">Cyclic-phosphate processing Receiver domain-containing protein</fullName>
    </recommendedName>
</protein>
<sequence>MKIYLDDERETPDGWTRVYWPEEAIELLKTGNVEEISLDHDLGDDDHGTGYDVVLWIEEQVILNQFSPPIIKVHSANSSARKKMELGINNIYAKK</sequence>
<evidence type="ECO:0000259" key="1">
    <source>
        <dbReference type="Pfam" id="PF20274"/>
    </source>
</evidence>
<gene>
    <name evidence="2" type="ordered locus">Kkor_1253</name>
</gene>
<dbReference type="EMBL" id="CP001707">
    <property type="protein sequence ID" value="ACV26672.1"/>
    <property type="molecule type" value="Genomic_DNA"/>
</dbReference>
<accession>C7RBN0</accession>
<organism evidence="2 3">
    <name type="scientific">Kangiella koreensis (strain DSM 16069 / JCM 12317 / KCTC 12182 / SW-125)</name>
    <dbReference type="NCBI Taxonomy" id="523791"/>
    <lineage>
        <taxon>Bacteria</taxon>
        <taxon>Pseudomonadati</taxon>
        <taxon>Pseudomonadota</taxon>
        <taxon>Gammaproteobacteria</taxon>
        <taxon>Kangiellales</taxon>
        <taxon>Kangiellaceae</taxon>
        <taxon>Kangiella</taxon>
    </lineage>
</organism>
<dbReference type="Proteomes" id="UP000001231">
    <property type="component" value="Chromosome"/>
</dbReference>
<dbReference type="InParanoid" id="C7RBN0"/>